<evidence type="ECO:0000313" key="2">
    <source>
        <dbReference type="EMBL" id="RGS33652.1"/>
    </source>
</evidence>
<accession>A0A412IA20</accession>
<organism evidence="2 3">
    <name type="scientific">Bacteroides cellulosilyticus</name>
    <dbReference type="NCBI Taxonomy" id="246787"/>
    <lineage>
        <taxon>Bacteria</taxon>
        <taxon>Pseudomonadati</taxon>
        <taxon>Bacteroidota</taxon>
        <taxon>Bacteroidia</taxon>
        <taxon>Bacteroidales</taxon>
        <taxon>Bacteroidaceae</taxon>
        <taxon>Bacteroides</taxon>
    </lineage>
</organism>
<dbReference type="AlphaFoldDB" id="A0A412IA20"/>
<dbReference type="Proteomes" id="UP000283341">
    <property type="component" value="Unassembled WGS sequence"/>
</dbReference>
<keyword evidence="1" id="KW-1133">Transmembrane helix</keyword>
<comment type="caution">
    <text evidence="2">The sequence shown here is derived from an EMBL/GenBank/DDBJ whole genome shotgun (WGS) entry which is preliminary data.</text>
</comment>
<keyword evidence="1" id="KW-0472">Membrane</keyword>
<evidence type="ECO:0000256" key="1">
    <source>
        <dbReference type="SAM" id="Phobius"/>
    </source>
</evidence>
<protein>
    <submittedName>
        <fullName evidence="2">Uncharacterized protein</fullName>
    </submittedName>
</protein>
<gene>
    <name evidence="2" type="ORF">DWX97_21020</name>
</gene>
<evidence type="ECO:0000313" key="3">
    <source>
        <dbReference type="Proteomes" id="UP000283341"/>
    </source>
</evidence>
<proteinExistence type="predicted"/>
<feature type="transmembrane region" description="Helical" evidence="1">
    <location>
        <begin position="6"/>
        <end position="27"/>
    </location>
</feature>
<dbReference type="RefSeq" id="WP_118403544.1">
    <property type="nucleotide sequence ID" value="NZ_JADNFX010000018.1"/>
</dbReference>
<keyword evidence="1" id="KW-0812">Transmembrane</keyword>
<reference evidence="2 3" key="1">
    <citation type="submission" date="2018-08" db="EMBL/GenBank/DDBJ databases">
        <title>A genome reference for cultivated species of the human gut microbiota.</title>
        <authorList>
            <person name="Zou Y."/>
            <person name="Xue W."/>
            <person name="Luo G."/>
        </authorList>
    </citation>
    <scope>NUCLEOTIDE SEQUENCE [LARGE SCALE GENOMIC DNA]</scope>
    <source>
        <strain evidence="2 3">AF22-3AC</strain>
    </source>
</reference>
<name>A0A412IA20_9BACE</name>
<sequence length="127" mass="14877">METILNIVSIIIIVFGILQIILFFKVWGMTNNVSEMKNMMEQFLKKDFQDKDKFEPTTSNITNNIEPDKEDFPSNTKFCKGDIVIYKPENMKLTVIGYMSPNIFKCKTMDGIDKTYCFQEEYLDKSK</sequence>
<dbReference type="EMBL" id="QRVJ01000027">
    <property type="protein sequence ID" value="RGS33652.1"/>
    <property type="molecule type" value="Genomic_DNA"/>
</dbReference>